<sequence length="181" mass="19851">MAEEGFLARWSRLKHEARLETEAPPESAAVPEEELPPDDLPVAEPETLDLEGLPPVETLTAESDYTAFLRKGVPEELQRLALRKAWTTDPVISGFRGFAEYDWDCNAPGYGALLPADDVVKLCRSVLNALEEKQEPTEEEPPPPPEKPPPLLEHEQVLELVATAAPPAVIEIAETKAQEAG</sequence>
<evidence type="ECO:0000256" key="1">
    <source>
        <dbReference type="SAM" id="MobiDB-lite"/>
    </source>
</evidence>
<organism evidence="2 3">
    <name type="scientific">Benzoatithermus flavus</name>
    <dbReference type="NCBI Taxonomy" id="3108223"/>
    <lineage>
        <taxon>Bacteria</taxon>
        <taxon>Pseudomonadati</taxon>
        <taxon>Pseudomonadota</taxon>
        <taxon>Alphaproteobacteria</taxon>
        <taxon>Geminicoccales</taxon>
        <taxon>Geminicoccaceae</taxon>
        <taxon>Benzoatithermus</taxon>
    </lineage>
</organism>
<name>A0ABU8XRG5_9PROT</name>
<feature type="region of interest" description="Disordered" evidence="1">
    <location>
        <begin position="17"/>
        <end position="44"/>
    </location>
</feature>
<comment type="caution">
    <text evidence="2">The sequence shown here is derived from an EMBL/GenBank/DDBJ whole genome shotgun (WGS) entry which is preliminary data.</text>
</comment>
<protein>
    <submittedName>
        <fullName evidence="2">DUF3306 domain-containing protein</fullName>
    </submittedName>
</protein>
<dbReference type="RefSeq" id="WP_418159357.1">
    <property type="nucleotide sequence ID" value="NZ_JBBLZC010000008.1"/>
</dbReference>
<gene>
    <name evidence="2" type="ORF">U1T56_10125</name>
</gene>
<feature type="compositionally biased region" description="Pro residues" evidence="1">
    <location>
        <begin position="142"/>
        <end position="151"/>
    </location>
</feature>
<accession>A0ABU8XRG5</accession>
<dbReference type="InterPro" id="IPR021735">
    <property type="entry name" value="DUF3306"/>
</dbReference>
<proteinExistence type="predicted"/>
<dbReference type="Proteomes" id="UP001375743">
    <property type="component" value="Unassembled WGS sequence"/>
</dbReference>
<keyword evidence="3" id="KW-1185">Reference proteome</keyword>
<feature type="region of interest" description="Disordered" evidence="1">
    <location>
        <begin position="131"/>
        <end position="153"/>
    </location>
</feature>
<reference evidence="2 3" key="1">
    <citation type="submission" date="2024-01" db="EMBL/GenBank/DDBJ databases">
        <title>Multi-omics insights into the function and evolution of sodium benzoate biodegradation pathways in Benzoatithermus flavus gen. nov., sp. nov. from hot spring.</title>
        <authorList>
            <person name="Hu C.-J."/>
            <person name="Li W.-J."/>
        </authorList>
    </citation>
    <scope>NUCLEOTIDE SEQUENCE [LARGE SCALE GENOMIC DNA]</scope>
    <source>
        <strain evidence="2 3">SYSU G07066</strain>
    </source>
</reference>
<dbReference type="EMBL" id="JBBLZC010000008">
    <property type="protein sequence ID" value="MEK0083509.1"/>
    <property type="molecule type" value="Genomic_DNA"/>
</dbReference>
<evidence type="ECO:0000313" key="3">
    <source>
        <dbReference type="Proteomes" id="UP001375743"/>
    </source>
</evidence>
<dbReference type="Pfam" id="PF11748">
    <property type="entry name" value="DUF3306"/>
    <property type="match status" value="1"/>
</dbReference>
<evidence type="ECO:0000313" key="2">
    <source>
        <dbReference type="EMBL" id="MEK0083509.1"/>
    </source>
</evidence>